<protein>
    <recommendedName>
        <fullName evidence="5">Exosome RNA helicase MTR4-like beta-barrel domain-containing protein</fullName>
    </recommendedName>
</protein>
<dbReference type="Proteomes" id="UP001175271">
    <property type="component" value="Unassembled WGS sequence"/>
</dbReference>
<feature type="compositionally biased region" description="Gly residues" evidence="2">
    <location>
        <begin position="314"/>
        <end position="323"/>
    </location>
</feature>
<feature type="chain" id="PRO_5041229477" description="Exosome RNA helicase MTR4-like beta-barrel domain-containing protein" evidence="4">
    <location>
        <begin position="24"/>
        <end position="1260"/>
    </location>
</feature>
<feature type="region of interest" description="Disordered" evidence="2">
    <location>
        <begin position="142"/>
        <end position="326"/>
    </location>
</feature>
<feature type="coiled-coil region" evidence="1">
    <location>
        <begin position="1182"/>
        <end position="1248"/>
    </location>
</feature>
<evidence type="ECO:0000256" key="2">
    <source>
        <dbReference type="SAM" id="MobiDB-lite"/>
    </source>
</evidence>
<keyword evidence="7" id="KW-1185">Reference proteome</keyword>
<feature type="compositionally biased region" description="Basic residues" evidence="2">
    <location>
        <begin position="490"/>
        <end position="499"/>
    </location>
</feature>
<evidence type="ECO:0000256" key="1">
    <source>
        <dbReference type="SAM" id="Coils"/>
    </source>
</evidence>
<accession>A0AA39I3A4</accession>
<dbReference type="Pfam" id="PF13234">
    <property type="entry name" value="MTR4_beta-barrel"/>
    <property type="match status" value="1"/>
</dbReference>
<dbReference type="AlphaFoldDB" id="A0AA39I3A4"/>
<keyword evidence="1" id="KW-0175">Coiled coil</keyword>
<gene>
    <name evidence="6" type="ORF">QR680_012327</name>
</gene>
<feature type="compositionally biased region" description="Basic residues" evidence="2">
    <location>
        <begin position="244"/>
        <end position="254"/>
    </location>
</feature>
<dbReference type="EMBL" id="JAUCMV010000002">
    <property type="protein sequence ID" value="KAK0416171.1"/>
    <property type="molecule type" value="Genomic_DNA"/>
</dbReference>
<feature type="compositionally biased region" description="Polar residues" evidence="2">
    <location>
        <begin position="142"/>
        <end position="155"/>
    </location>
</feature>
<keyword evidence="3" id="KW-0472">Membrane</keyword>
<feature type="compositionally biased region" description="Basic residues" evidence="2">
    <location>
        <begin position="169"/>
        <end position="179"/>
    </location>
</feature>
<reference evidence="6" key="1">
    <citation type="submission" date="2023-06" db="EMBL/GenBank/DDBJ databases">
        <title>Genomic analysis of the entomopathogenic nematode Steinernema hermaphroditum.</title>
        <authorList>
            <person name="Schwarz E.M."/>
            <person name="Heppert J.K."/>
            <person name="Baniya A."/>
            <person name="Schwartz H.T."/>
            <person name="Tan C.-H."/>
            <person name="Antoshechkin I."/>
            <person name="Sternberg P.W."/>
            <person name="Goodrich-Blair H."/>
            <person name="Dillman A.R."/>
        </authorList>
    </citation>
    <scope>NUCLEOTIDE SEQUENCE</scope>
    <source>
        <strain evidence="6">PS9179</strain>
        <tissue evidence="6">Whole animal</tissue>
    </source>
</reference>
<feature type="compositionally biased region" description="Gly residues" evidence="2">
    <location>
        <begin position="432"/>
        <end position="449"/>
    </location>
</feature>
<feature type="region of interest" description="Disordered" evidence="2">
    <location>
        <begin position="662"/>
        <end position="699"/>
    </location>
</feature>
<keyword evidence="4" id="KW-0732">Signal</keyword>
<organism evidence="6 7">
    <name type="scientific">Steinernema hermaphroditum</name>
    <dbReference type="NCBI Taxonomy" id="289476"/>
    <lineage>
        <taxon>Eukaryota</taxon>
        <taxon>Metazoa</taxon>
        <taxon>Ecdysozoa</taxon>
        <taxon>Nematoda</taxon>
        <taxon>Chromadorea</taxon>
        <taxon>Rhabditida</taxon>
        <taxon>Tylenchina</taxon>
        <taxon>Panagrolaimomorpha</taxon>
        <taxon>Strongyloidoidea</taxon>
        <taxon>Steinernematidae</taxon>
        <taxon>Steinernema</taxon>
    </lineage>
</organism>
<keyword evidence="3" id="KW-0812">Transmembrane</keyword>
<feature type="compositionally biased region" description="Basic and acidic residues" evidence="2">
    <location>
        <begin position="665"/>
        <end position="680"/>
    </location>
</feature>
<dbReference type="Gene3D" id="2.40.30.300">
    <property type="match status" value="1"/>
</dbReference>
<sequence>MAVRHVALLLLAVALCCELSVSAAVNVPRVVRASGNDKTATKDGAKSGDCKTWRHQPNVVVIPYAIAFLLTQFDACVILYMLVWKIPRIKKRIEHLKAAYEENPHLHHHHHCEHEGTGQPCSCRCNGNCELNCDDPTCAGGTNTMNDESPGLTNRKSPEEDETSDSKRQKTKTPGRKPKTSAFGRNRAHFNSKQSGFVVDKKPEDHYDNPGRFRLNSPSKRADGYYGAVDGTEGQDAADEVNGSKRKKKTRTTRKNGVGRTGGQDGADEANVKTLGLKTGVIGKSGVGGTGGQDAADEGSKSKRKRTRTTRKNGVGGTGGADGADGANVKTLGLKTGVIGKSGVGGTGGADGADGANVKTLGLKTGVIGKSGVGGNGGADGADGANVKAFELKTAAIGKSGIGGTGGQDAVGNADEVNGSKRKKKTRTVGKNGIGGTGGADGAEGQGGTGDAGGANVKAFELKTAAIGKSGIGGTGGQDAVGNAAEGNKSQRKKKTRTVRKNDAGGTGGADVAEGQGDADGARAVSKSEVPGSVAFGLGYDPYASQFAYKKPKKAPTKIDPKAGKNDNGGGIGGFFARLFGFGKNTQTKEKANGGNGNKGASKANARSEAFGPNQFGQCQTSPDSFGFQKCLPGGVLHAQMVAIMARPDLLVRLVDGTWGAKGPDGAELHKTKKAQEAEKKSRKRCSPTEAVRKPRKKKRTVEGGAFVAAPSYYAQHSMHYQYGYPTQWNPHTLQMAQQRYGAPYPTQGYWHQPTMLPYPQPVVLPYPATCDEEHIIMARDSNDHHIFTSTEDEPELFLLALKAANACFVDGDEARRIVKYIGVQKVISPSPAVVEQLDILEPYLTCGIGLLDIQIEDDVADFVCLLYNNGLLKVIAAPGFICERFDLRIKSDATTSCRRDDDAIRSVVNSRYYKIVRFAKVSRVPGPSGMATSVLMIQKDETARKILSLMPCKIDPWDVPELLKEFHKTIAAMEDLSEDRHNELYCSFLDSLRVHSYKKEYTRVNSKLGVLESISDGPHLCYYKRLFQKKKEVDMLKCDIQRIVGLSCIPYLSPCRIIHVKNGLRDYGYGVALDLAVTYNKQGEPTYFVKTAIFLAKDPDGESTHSERIRPYSWVKNDGNVEVSVVMLKWDYINTITTVSVRTPADLTSAKSRRKLFEIMQNCINSYNVHEGKGLPEVDPIKDMKIENNELRKLIREKNAKMAGIAESPLTKRKIELDEAMRLEADKEYLTRTLHELKQKYDSAIENEKIYKALIAKKQ</sequence>
<feature type="domain" description="Exosome RNA helicase MTR4-like beta-barrel" evidence="5">
    <location>
        <begin position="1049"/>
        <end position="1241"/>
    </location>
</feature>
<proteinExistence type="predicted"/>
<evidence type="ECO:0000313" key="6">
    <source>
        <dbReference type="EMBL" id="KAK0416171.1"/>
    </source>
</evidence>
<evidence type="ECO:0000313" key="7">
    <source>
        <dbReference type="Proteomes" id="UP001175271"/>
    </source>
</evidence>
<feature type="compositionally biased region" description="Basic residues" evidence="2">
    <location>
        <begin position="302"/>
        <end position="311"/>
    </location>
</feature>
<feature type="transmembrane region" description="Helical" evidence="3">
    <location>
        <begin position="61"/>
        <end position="83"/>
    </location>
</feature>
<feature type="compositionally biased region" description="Gly residues" evidence="2">
    <location>
        <begin position="283"/>
        <end position="292"/>
    </location>
</feature>
<feature type="region of interest" description="Disordered" evidence="2">
    <location>
        <begin position="586"/>
        <end position="605"/>
    </location>
</feature>
<feature type="region of interest" description="Disordered" evidence="2">
    <location>
        <begin position="401"/>
        <end position="449"/>
    </location>
</feature>
<evidence type="ECO:0000256" key="4">
    <source>
        <dbReference type="SAM" id="SignalP"/>
    </source>
</evidence>
<feature type="region of interest" description="Disordered" evidence="2">
    <location>
        <begin position="471"/>
        <end position="525"/>
    </location>
</feature>
<evidence type="ECO:0000259" key="5">
    <source>
        <dbReference type="Pfam" id="PF13234"/>
    </source>
</evidence>
<dbReference type="InterPro" id="IPR025696">
    <property type="entry name" value="Beta-barrel_MTR4"/>
</dbReference>
<name>A0AA39I3A4_9BILA</name>
<keyword evidence="3" id="KW-1133">Transmembrane helix</keyword>
<feature type="compositionally biased region" description="Basic and acidic residues" evidence="2">
    <location>
        <begin position="199"/>
        <end position="211"/>
    </location>
</feature>
<evidence type="ECO:0000256" key="3">
    <source>
        <dbReference type="SAM" id="Phobius"/>
    </source>
</evidence>
<feature type="signal peptide" evidence="4">
    <location>
        <begin position="1"/>
        <end position="23"/>
    </location>
</feature>
<comment type="caution">
    <text evidence="6">The sequence shown here is derived from an EMBL/GenBank/DDBJ whole genome shotgun (WGS) entry which is preliminary data.</text>
</comment>